<gene>
    <name evidence="1" type="ORF">Zm00014a_031530</name>
</gene>
<evidence type="ECO:0000313" key="1">
    <source>
        <dbReference type="EMBL" id="PWZ09538.1"/>
    </source>
</evidence>
<dbReference type="AlphaFoldDB" id="A0A3L6DMH1"/>
<sequence length="22" mass="2365">KACLGARGLKLIEGAKILFYSI</sequence>
<proteinExistence type="predicted"/>
<feature type="non-terminal residue" evidence="1">
    <location>
        <position position="1"/>
    </location>
</feature>
<evidence type="ECO:0000313" key="2">
    <source>
        <dbReference type="Proteomes" id="UP000251960"/>
    </source>
</evidence>
<accession>A0A3L6DMH1</accession>
<reference evidence="1 2" key="1">
    <citation type="journal article" date="2018" name="Nat. Genet.">
        <title>Extensive intraspecific gene order and gene structural variations between Mo17 and other maize genomes.</title>
        <authorList>
            <person name="Sun S."/>
            <person name="Zhou Y."/>
            <person name="Chen J."/>
            <person name="Shi J."/>
            <person name="Zhao H."/>
            <person name="Zhao H."/>
            <person name="Song W."/>
            <person name="Zhang M."/>
            <person name="Cui Y."/>
            <person name="Dong X."/>
            <person name="Liu H."/>
            <person name="Ma X."/>
            <person name="Jiao Y."/>
            <person name="Wang B."/>
            <person name="Wei X."/>
            <person name="Stein J.C."/>
            <person name="Glaubitz J.C."/>
            <person name="Lu F."/>
            <person name="Yu G."/>
            <person name="Liang C."/>
            <person name="Fengler K."/>
            <person name="Li B."/>
            <person name="Rafalski A."/>
            <person name="Schnable P.S."/>
            <person name="Ware D.H."/>
            <person name="Buckler E.S."/>
            <person name="Lai J."/>
        </authorList>
    </citation>
    <scope>NUCLEOTIDE SEQUENCE [LARGE SCALE GENOMIC DNA]</scope>
    <source>
        <strain evidence="2">cv. Missouri 17</strain>
        <tissue evidence="1">Seedling</tissue>
    </source>
</reference>
<protein>
    <submittedName>
        <fullName evidence="1">Uncharacterized protein</fullName>
    </submittedName>
</protein>
<dbReference type="Proteomes" id="UP000251960">
    <property type="component" value="Chromosome 8"/>
</dbReference>
<name>A0A3L6DMH1_MAIZE</name>
<comment type="caution">
    <text evidence="1">The sequence shown here is derived from an EMBL/GenBank/DDBJ whole genome shotgun (WGS) entry which is preliminary data.</text>
</comment>
<dbReference type="EMBL" id="NCVQ01000009">
    <property type="protein sequence ID" value="PWZ09538.1"/>
    <property type="molecule type" value="Genomic_DNA"/>
</dbReference>
<organism evidence="1 2">
    <name type="scientific">Zea mays</name>
    <name type="common">Maize</name>
    <dbReference type="NCBI Taxonomy" id="4577"/>
    <lineage>
        <taxon>Eukaryota</taxon>
        <taxon>Viridiplantae</taxon>
        <taxon>Streptophyta</taxon>
        <taxon>Embryophyta</taxon>
        <taxon>Tracheophyta</taxon>
        <taxon>Spermatophyta</taxon>
        <taxon>Magnoliopsida</taxon>
        <taxon>Liliopsida</taxon>
        <taxon>Poales</taxon>
        <taxon>Poaceae</taxon>
        <taxon>PACMAD clade</taxon>
        <taxon>Panicoideae</taxon>
        <taxon>Andropogonodae</taxon>
        <taxon>Andropogoneae</taxon>
        <taxon>Tripsacinae</taxon>
        <taxon>Zea</taxon>
    </lineage>
</organism>